<evidence type="ECO:0000313" key="4">
    <source>
        <dbReference type="Proteomes" id="UP000791440"/>
    </source>
</evidence>
<feature type="compositionally biased region" description="Basic and acidic residues" evidence="2">
    <location>
        <begin position="787"/>
        <end position="814"/>
    </location>
</feature>
<keyword evidence="1" id="KW-0175">Coiled coil</keyword>
<evidence type="ECO:0000313" key="3">
    <source>
        <dbReference type="EMBL" id="KAG6456436.1"/>
    </source>
</evidence>
<dbReference type="EMBL" id="JH668512">
    <property type="protein sequence ID" value="KAG6456436.1"/>
    <property type="molecule type" value="Genomic_DNA"/>
</dbReference>
<evidence type="ECO:0000256" key="1">
    <source>
        <dbReference type="SAM" id="Coils"/>
    </source>
</evidence>
<gene>
    <name evidence="3" type="ORF">O3G_MSEX009734</name>
</gene>
<feature type="region of interest" description="Disordered" evidence="2">
    <location>
        <begin position="625"/>
        <end position="646"/>
    </location>
</feature>
<accession>A0A921ZEN6</accession>
<dbReference type="AlphaFoldDB" id="A0A921ZEN6"/>
<proteinExistence type="predicted"/>
<evidence type="ECO:0000256" key="2">
    <source>
        <dbReference type="SAM" id="MobiDB-lite"/>
    </source>
</evidence>
<feature type="compositionally biased region" description="Basic residues" evidence="2">
    <location>
        <begin position="776"/>
        <end position="786"/>
    </location>
</feature>
<reference evidence="3" key="2">
    <citation type="submission" date="2020-12" db="EMBL/GenBank/DDBJ databases">
        <authorList>
            <person name="Kanost M."/>
        </authorList>
    </citation>
    <scope>NUCLEOTIDE SEQUENCE</scope>
</reference>
<feature type="compositionally biased region" description="Polar residues" evidence="2">
    <location>
        <begin position="625"/>
        <end position="645"/>
    </location>
</feature>
<feature type="region of interest" description="Disordered" evidence="2">
    <location>
        <begin position="768"/>
        <end position="815"/>
    </location>
</feature>
<comment type="caution">
    <text evidence="3">The sequence shown here is derived from an EMBL/GenBank/DDBJ whole genome shotgun (WGS) entry which is preliminary data.</text>
</comment>
<feature type="compositionally biased region" description="Basic and acidic residues" evidence="2">
    <location>
        <begin position="119"/>
        <end position="140"/>
    </location>
</feature>
<dbReference type="Proteomes" id="UP000791440">
    <property type="component" value="Unassembled WGS sequence"/>
</dbReference>
<feature type="region of interest" description="Disordered" evidence="2">
    <location>
        <begin position="112"/>
        <end position="174"/>
    </location>
</feature>
<sequence length="1060" mass="122853">MEDLYGNLENYNEVNALVELKSENMQLKKKLEDYAGAMEKLQNNILQDFDLLSSEFKKLEHNYSSLLKTARSEIERKTQIITNINMEKDMLVLTALKNGNKSVLHMRKNMPSYTKTINRHKDDGSVKKKKYQEAKEDKMQYDQNNESDFGNKRSEQNPILPSDEKDTIENTIHKPKKFRVETHTDSGNYVNSHIKENITYENNPNPVQFKPMDIKNRRKSIPATSVEGEQVGFSENDRINRDSQPDDFIKNKEDRRSFLKFDNDRHSSKSSGSSCRDERILGYHKPSRDIYRGRNYKHDNYKHRIRDKYDTFQKHKRYSPDRYNNKPSRDYYEENCHKLDFNRIRTRESPDRFHHNSYKEYRTYHDKNNYNDTDRHMHSPERYVAKHKIPYEYEEPYAKKPKPSYYVREKEDVMWNGKEIVEHQELTETFERLEEQYTSCKSPDHIYNEKPSEPKVIMDTAETPLDDPRLATSKYILSNDNGLERLSTIVGRNVDLKPVDKIKWNLPTVTMPCALTQPPMDEQLIKDLYTDIDEAQIMSQINSEEVSTDVQPIQNEHMTKDNQTEDYRENVIDKPNCMEKDKLSIEKPIHGSIANCIIPKIKKSHQEFKADTVIKEKSLEVIDTSYPSGNNIDNNDQQYSPSDSSRLPLENIEKYGLIMANDFKNGHKTCDFKNSLDDSRRVLSTREIVEGDLELSDETCDNTELQKVLNDNTIEKNNGNLQDNSTISVLEKEHINQNNTDKLSENEPCNKDNKLQEAKLPQYCDNVEDHTECSKKQKSKKKIHKHKDSEHTIETVEKKPKLKKDKKEKSKEATSKFNELFGDSNSLITPADLGIPAPHAPNSSQNTAIYVPIFEDALDATDLEQNVQVNTSKSKSIGEEKTSAENDDKIRVDLHLDNFCKGPPKLKHYDTRISNESITNAIHDNTKLQTVNKENDVVATIIISSGIQPDEINTESRAESLVNAEELLSDDIEQDQDAVTHKTQNVLIKALATSTPYKHVHQIDSKLPELTCVSNSTLTNTDCADTLVSNKNNKIEPTNEDLPDVRIFVKRRRRIVKTAK</sequence>
<feature type="coiled-coil region" evidence="1">
    <location>
        <begin position="17"/>
        <end position="44"/>
    </location>
</feature>
<feature type="compositionally biased region" description="Basic and acidic residues" evidence="2">
    <location>
        <begin position="162"/>
        <end position="174"/>
    </location>
</feature>
<keyword evidence="4" id="KW-1185">Reference proteome</keyword>
<organism evidence="3 4">
    <name type="scientific">Manduca sexta</name>
    <name type="common">Tobacco hawkmoth</name>
    <name type="synonym">Tobacco hornworm</name>
    <dbReference type="NCBI Taxonomy" id="7130"/>
    <lineage>
        <taxon>Eukaryota</taxon>
        <taxon>Metazoa</taxon>
        <taxon>Ecdysozoa</taxon>
        <taxon>Arthropoda</taxon>
        <taxon>Hexapoda</taxon>
        <taxon>Insecta</taxon>
        <taxon>Pterygota</taxon>
        <taxon>Neoptera</taxon>
        <taxon>Endopterygota</taxon>
        <taxon>Lepidoptera</taxon>
        <taxon>Glossata</taxon>
        <taxon>Ditrysia</taxon>
        <taxon>Bombycoidea</taxon>
        <taxon>Sphingidae</taxon>
        <taxon>Sphinginae</taxon>
        <taxon>Sphingini</taxon>
        <taxon>Manduca</taxon>
    </lineage>
</organism>
<feature type="region of interest" description="Disordered" evidence="2">
    <location>
        <begin position="221"/>
        <end position="280"/>
    </location>
</feature>
<dbReference type="OrthoDB" id="1938039at2759"/>
<feature type="compositionally biased region" description="Basic and acidic residues" evidence="2">
    <location>
        <begin position="235"/>
        <end position="267"/>
    </location>
</feature>
<protein>
    <submittedName>
        <fullName evidence="3">Uncharacterized protein</fullName>
    </submittedName>
</protein>
<name>A0A921ZEN6_MANSE</name>
<reference evidence="3" key="1">
    <citation type="journal article" date="2016" name="Insect Biochem. Mol. Biol.">
        <title>Multifaceted biological insights from a draft genome sequence of the tobacco hornworm moth, Manduca sexta.</title>
        <authorList>
            <person name="Kanost M.R."/>
            <person name="Arrese E.L."/>
            <person name="Cao X."/>
            <person name="Chen Y.R."/>
            <person name="Chellapilla S."/>
            <person name="Goldsmith M.R."/>
            <person name="Grosse-Wilde E."/>
            <person name="Heckel D.G."/>
            <person name="Herndon N."/>
            <person name="Jiang H."/>
            <person name="Papanicolaou A."/>
            <person name="Qu J."/>
            <person name="Soulages J.L."/>
            <person name="Vogel H."/>
            <person name="Walters J."/>
            <person name="Waterhouse R.M."/>
            <person name="Ahn S.J."/>
            <person name="Almeida F.C."/>
            <person name="An C."/>
            <person name="Aqrawi P."/>
            <person name="Bretschneider A."/>
            <person name="Bryant W.B."/>
            <person name="Bucks S."/>
            <person name="Chao H."/>
            <person name="Chevignon G."/>
            <person name="Christen J.M."/>
            <person name="Clarke D.F."/>
            <person name="Dittmer N.T."/>
            <person name="Ferguson L.C.F."/>
            <person name="Garavelou S."/>
            <person name="Gordon K.H.J."/>
            <person name="Gunaratna R.T."/>
            <person name="Han Y."/>
            <person name="Hauser F."/>
            <person name="He Y."/>
            <person name="Heidel-Fischer H."/>
            <person name="Hirsh A."/>
            <person name="Hu Y."/>
            <person name="Jiang H."/>
            <person name="Kalra D."/>
            <person name="Klinner C."/>
            <person name="Konig C."/>
            <person name="Kovar C."/>
            <person name="Kroll A.R."/>
            <person name="Kuwar S.S."/>
            <person name="Lee S.L."/>
            <person name="Lehman R."/>
            <person name="Li K."/>
            <person name="Li Z."/>
            <person name="Liang H."/>
            <person name="Lovelace S."/>
            <person name="Lu Z."/>
            <person name="Mansfield J.H."/>
            <person name="McCulloch K.J."/>
            <person name="Mathew T."/>
            <person name="Morton B."/>
            <person name="Muzny D.M."/>
            <person name="Neunemann D."/>
            <person name="Ongeri F."/>
            <person name="Pauchet Y."/>
            <person name="Pu L.L."/>
            <person name="Pyrousis I."/>
            <person name="Rao X.J."/>
            <person name="Redding A."/>
            <person name="Roesel C."/>
            <person name="Sanchez-Gracia A."/>
            <person name="Schaack S."/>
            <person name="Shukla A."/>
            <person name="Tetreau G."/>
            <person name="Wang Y."/>
            <person name="Xiong G.H."/>
            <person name="Traut W."/>
            <person name="Walsh T.K."/>
            <person name="Worley K.C."/>
            <person name="Wu D."/>
            <person name="Wu W."/>
            <person name="Wu Y.Q."/>
            <person name="Zhang X."/>
            <person name="Zou Z."/>
            <person name="Zucker H."/>
            <person name="Briscoe A.D."/>
            <person name="Burmester T."/>
            <person name="Clem R.J."/>
            <person name="Feyereisen R."/>
            <person name="Grimmelikhuijzen C.J.P."/>
            <person name="Hamodrakas S.J."/>
            <person name="Hansson B.S."/>
            <person name="Huguet E."/>
            <person name="Jermiin L.S."/>
            <person name="Lan Q."/>
            <person name="Lehman H.K."/>
            <person name="Lorenzen M."/>
            <person name="Merzendorfer H."/>
            <person name="Michalopoulos I."/>
            <person name="Morton D.B."/>
            <person name="Muthukrishnan S."/>
            <person name="Oakeshott J.G."/>
            <person name="Palmer W."/>
            <person name="Park Y."/>
            <person name="Passarelli A.L."/>
            <person name="Rozas J."/>
            <person name="Schwartz L.M."/>
            <person name="Smith W."/>
            <person name="Southgate A."/>
            <person name="Vilcinskas A."/>
            <person name="Vogt R."/>
            <person name="Wang P."/>
            <person name="Werren J."/>
            <person name="Yu X.Q."/>
            <person name="Zhou J.J."/>
            <person name="Brown S.J."/>
            <person name="Scherer S.E."/>
            <person name="Richards S."/>
            <person name="Blissard G.W."/>
        </authorList>
    </citation>
    <scope>NUCLEOTIDE SEQUENCE</scope>
</reference>